<keyword evidence="1" id="KW-0472">Membrane</keyword>
<dbReference type="PANTHER" id="PTHR35007:SF1">
    <property type="entry name" value="PILUS ASSEMBLY PROTEIN"/>
    <property type="match status" value="1"/>
</dbReference>
<dbReference type="PATRIC" id="fig|1502.177.peg.3239"/>
<evidence type="ECO:0000313" key="2">
    <source>
        <dbReference type="EMBL" id="AMN30949.1"/>
    </source>
</evidence>
<reference evidence="2" key="1">
    <citation type="journal article" date="2016" name="PLoS ONE">
        <title>Plasmid Characterization and Chromosome Analysis of Two netF+ Clostridium perfringens Isolates Associated with Foal and Canine Necrotizing Enteritis.</title>
        <authorList>
            <person name="Mehdizadeh Gohari I."/>
            <person name="Kropinski A.M."/>
            <person name="Weese S.J."/>
            <person name="Parreira V.R."/>
            <person name="Whitehead A.E."/>
            <person name="Boerlin P."/>
            <person name="Prescott J.F."/>
        </authorList>
    </citation>
    <scope>NUCLEOTIDE SEQUENCE [LARGE SCALE GENOMIC DNA]</scope>
    <source>
        <strain evidence="2">JP838</strain>
        <plasmid evidence="2">pJFP838A</plasmid>
    </source>
</reference>
<accession>A0A140GQZ0</accession>
<keyword evidence="1" id="KW-0812">Transmembrane</keyword>
<evidence type="ECO:0000256" key="1">
    <source>
        <dbReference type="SAM" id="Phobius"/>
    </source>
</evidence>
<geneLocation type="plasmid" evidence="2">
    <name>pJFP838A</name>
</geneLocation>
<keyword evidence="1" id="KW-1133">Transmembrane helix</keyword>
<protein>
    <recommendedName>
        <fullName evidence="3">Flp pilus assembly protein TadB</fullName>
    </recommendedName>
</protein>
<dbReference type="OrthoDB" id="2988964at2"/>
<dbReference type="RefSeq" id="WP_061429559.1">
    <property type="nucleotide sequence ID" value="NZ_CATNZX010000001.1"/>
</dbReference>
<dbReference type="Proteomes" id="UP000070260">
    <property type="component" value="Plasmid pJFP838A"/>
</dbReference>
<gene>
    <name evidence="2" type="ORF">JFP838_pA0033</name>
</gene>
<dbReference type="PANTHER" id="PTHR35007">
    <property type="entry name" value="INTEGRAL MEMBRANE PROTEIN-RELATED"/>
    <property type="match status" value="1"/>
</dbReference>
<dbReference type="EMBL" id="CP013615">
    <property type="protein sequence ID" value="AMN30949.1"/>
    <property type="molecule type" value="Genomic_DNA"/>
</dbReference>
<dbReference type="AlphaFoldDB" id="A0A140GQZ0"/>
<sequence>MINLFYCLGLFIIFEIIIIIFGAKDSFENGSVKKVFLNLRKRQGFSVRENELKRKFEKMAEEKSNFSKRYKIETQCLQAGFKLSFGEYKIIALACATIIPIIVILATNNQLLALISILVGYMIPGQVISYIKNRRVKLLEKQVGSFIKLTSERYLMQGSFSTAVENTLGDFVGQEPLYTEIKILVSDIKLGTPVNEAMQEMARRTGNKFLKRYADFYEVASSLGTDEAKQSILGQAYQQYEEHRRMSVKLKNDIAGPVNEAYIMVSSIPGVVLYQCATSKSYVDFMTHTTTGKVGSALIVLAVISCIWFINAKIASPLD</sequence>
<keyword evidence="2" id="KW-0614">Plasmid</keyword>
<evidence type="ECO:0008006" key="3">
    <source>
        <dbReference type="Google" id="ProtNLM"/>
    </source>
</evidence>
<organism evidence="2">
    <name type="scientific">Clostridium perfringens</name>
    <dbReference type="NCBI Taxonomy" id="1502"/>
    <lineage>
        <taxon>Bacteria</taxon>
        <taxon>Bacillati</taxon>
        <taxon>Bacillota</taxon>
        <taxon>Clostridia</taxon>
        <taxon>Eubacteriales</taxon>
        <taxon>Clostridiaceae</taxon>
        <taxon>Clostridium</taxon>
    </lineage>
</organism>
<name>A0A140GQZ0_CLOPF</name>
<proteinExistence type="predicted"/>
<feature type="transmembrane region" description="Helical" evidence="1">
    <location>
        <begin position="112"/>
        <end position="131"/>
    </location>
</feature>
<feature type="transmembrane region" description="Helical" evidence="1">
    <location>
        <begin position="294"/>
        <end position="312"/>
    </location>
</feature>
<feature type="transmembrane region" description="Helical" evidence="1">
    <location>
        <begin position="88"/>
        <end position="106"/>
    </location>
</feature>
<feature type="transmembrane region" description="Helical" evidence="1">
    <location>
        <begin position="6"/>
        <end position="23"/>
    </location>
</feature>